<organism evidence="1">
    <name type="scientific">Rhizophora mucronata</name>
    <name type="common">Asiatic mangrove</name>
    <dbReference type="NCBI Taxonomy" id="61149"/>
    <lineage>
        <taxon>Eukaryota</taxon>
        <taxon>Viridiplantae</taxon>
        <taxon>Streptophyta</taxon>
        <taxon>Embryophyta</taxon>
        <taxon>Tracheophyta</taxon>
        <taxon>Spermatophyta</taxon>
        <taxon>Magnoliopsida</taxon>
        <taxon>eudicotyledons</taxon>
        <taxon>Gunneridae</taxon>
        <taxon>Pentapetalae</taxon>
        <taxon>rosids</taxon>
        <taxon>fabids</taxon>
        <taxon>Malpighiales</taxon>
        <taxon>Rhizophoraceae</taxon>
        <taxon>Rhizophora</taxon>
    </lineage>
</organism>
<sequence>MCSFSYYVVFGLLRCFRILEPFVCLL</sequence>
<reference evidence="1" key="1">
    <citation type="submission" date="2018-02" db="EMBL/GenBank/DDBJ databases">
        <title>Rhizophora mucronata_Transcriptome.</title>
        <authorList>
            <person name="Meera S.P."/>
            <person name="Sreeshan A."/>
            <person name="Augustine A."/>
        </authorList>
    </citation>
    <scope>NUCLEOTIDE SEQUENCE</scope>
    <source>
        <tissue evidence="1">Leaf</tissue>
    </source>
</reference>
<name>A0A2P2Q0G2_RHIMU</name>
<protein>
    <submittedName>
        <fullName evidence="1">Uncharacterized protein</fullName>
    </submittedName>
</protein>
<dbReference type="EMBL" id="GGEC01079939">
    <property type="protein sequence ID" value="MBX60423.1"/>
    <property type="molecule type" value="Transcribed_RNA"/>
</dbReference>
<dbReference type="AlphaFoldDB" id="A0A2P2Q0G2"/>
<accession>A0A2P2Q0G2</accession>
<proteinExistence type="predicted"/>
<evidence type="ECO:0000313" key="1">
    <source>
        <dbReference type="EMBL" id="MBX60423.1"/>
    </source>
</evidence>